<comment type="caution">
    <text evidence="1">The sequence shown here is derived from an EMBL/GenBank/DDBJ whole genome shotgun (WGS) entry which is preliminary data.</text>
</comment>
<dbReference type="Proteomes" id="UP000673383">
    <property type="component" value="Unassembled WGS sequence"/>
</dbReference>
<gene>
    <name evidence="1" type="ORF">JOH49_003017</name>
</gene>
<dbReference type="AlphaFoldDB" id="A0A8I1Y785"/>
<dbReference type="EMBL" id="JAFICZ010000001">
    <property type="protein sequence ID" value="MBP1293264.1"/>
    <property type="molecule type" value="Genomic_DNA"/>
</dbReference>
<accession>A0A8I1Y785</accession>
<dbReference type="RefSeq" id="WP_172646629.1">
    <property type="nucleotide sequence ID" value="NZ_JAFICZ010000001.1"/>
</dbReference>
<reference evidence="1" key="1">
    <citation type="submission" date="2021-02" db="EMBL/GenBank/DDBJ databases">
        <title>Genomic Encyclopedia of Type Strains, Phase IV (KMG-V): Genome sequencing to study the core and pangenomes of soil and plant-associated prokaryotes.</title>
        <authorList>
            <person name="Whitman W."/>
        </authorList>
    </citation>
    <scope>NUCLEOTIDE SEQUENCE</scope>
    <source>
        <strain evidence="1">USDA 406</strain>
    </source>
</reference>
<sequence>MFEVFTARIAHQHIMLQAIGAGLLNFQRMRRRETIHCVIFPTEPSGAYHRLRRLRFSWRSPLIIHVNPPLVSACAARELSDDRIFLYWTLPAHSRICEQARFLSRRMSHEQGFQNAHFIVPWNYARLDVVGTESQMRAQNRSTLIARSPLHMGRSPFSRLGLADISLR</sequence>
<evidence type="ECO:0000313" key="2">
    <source>
        <dbReference type="Proteomes" id="UP000673383"/>
    </source>
</evidence>
<evidence type="ECO:0000313" key="1">
    <source>
        <dbReference type="EMBL" id="MBP1293264.1"/>
    </source>
</evidence>
<protein>
    <submittedName>
        <fullName evidence="1">Uncharacterized protein</fullName>
    </submittedName>
</protein>
<name>A0A8I1Y785_BRAEL</name>
<organism evidence="1 2">
    <name type="scientific">Bradyrhizobium elkanii</name>
    <dbReference type="NCBI Taxonomy" id="29448"/>
    <lineage>
        <taxon>Bacteria</taxon>
        <taxon>Pseudomonadati</taxon>
        <taxon>Pseudomonadota</taxon>
        <taxon>Alphaproteobacteria</taxon>
        <taxon>Hyphomicrobiales</taxon>
        <taxon>Nitrobacteraceae</taxon>
        <taxon>Bradyrhizobium</taxon>
    </lineage>
</organism>
<proteinExistence type="predicted"/>